<comment type="caution">
    <text evidence="1">The sequence shown here is derived from an EMBL/GenBank/DDBJ whole genome shotgun (WGS) entry which is preliminary data.</text>
</comment>
<evidence type="ECO:0000313" key="1">
    <source>
        <dbReference type="EMBL" id="KAL0204438.1"/>
    </source>
</evidence>
<dbReference type="AlphaFoldDB" id="A0ABD0S345"/>
<proteinExistence type="predicted"/>
<keyword evidence="2" id="KW-1185">Reference proteome</keyword>
<dbReference type="Proteomes" id="UP001529510">
    <property type="component" value="Unassembled WGS sequence"/>
</dbReference>
<evidence type="ECO:0008006" key="3">
    <source>
        <dbReference type="Google" id="ProtNLM"/>
    </source>
</evidence>
<organism evidence="1 2">
    <name type="scientific">Cirrhinus mrigala</name>
    <name type="common">Mrigala</name>
    <dbReference type="NCBI Taxonomy" id="683832"/>
    <lineage>
        <taxon>Eukaryota</taxon>
        <taxon>Metazoa</taxon>
        <taxon>Chordata</taxon>
        <taxon>Craniata</taxon>
        <taxon>Vertebrata</taxon>
        <taxon>Euteleostomi</taxon>
        <taxon>Actinopterygii</taxon>
        <taxon>Neopterygii</taxon>
        <taxon>Teleostei</taxon>
        <taxon>Ostariophysi</taxon>
        <taxon>Cypriniformes</taxon>
        <taxon>Cyprinidae</taxon>
        <taxon>Labeoninae</taxon>
        <taxon>Labeonini</taxon>
        <taxon>Cirrhinus</taxon>
    </lineage>
</organism>
<feature type="non-terminal residue" evidence="1">
    <location>
        <position position="57"/>
    </location>
</feature>
<accession>A0ABD0S345</accession>
<sequence>MCVRGALFSPVSHRPRWNTEKEREWRITNGKREIAGAASMAVEEEGLRVFQSVKIKI</sequence>
<protein>
    <recommendedName>
        <fullName evidence="3">MHC class I antigen</fullName>
    </recommendedName>
</protein>
<evidence type="ECO:0000313" key="2">
    <source>
        <dbReference type="Proteomes" id="UP001529510"/>
    </source>
</evidence>
<reference evidence="1 2" key="1">
    <citation type="submission" date="2024-05" db="EMBL/GenBank/DDBJ databases">
        <title>Genome sequencing and assembly of Indian major carp, Cirrhinus mrigala (Hamilton, 1822).</title>
        <authorList>
            <person name="Mohindra V."/>
            <person name="Chowdhury L.M."/>
            <person name="Lal K."/>
            <person name="Jena J.K."/>
        </authorList>
    </citation>
    <scope>NUCLEOTIDE SEQUENCE [LARGE SCALE GENOMIC DNA]</scope>
    <source>
        <strain evidence="1">CM1030</strain>
        <tissue evidence="1">Blood</tissue>
    </source>
</reference>
<gene>
    <name evidence="1" type="ORF">M9458_002456</name>
</gene>
<name>A0ABD0S345_CIRMR</name>
<dbReference type="EMBL" id="JAMKFB020000001">
    <property type="protein sequence ID" value="KAL0204438.1"/>
    <property type="molecule type" value="Genomic_DNA"/>
</dbReference>